<name>Z9JXU3_9MICO</name>
<keyword evidence="1" id="KW-1133">Transmembrane helix</keyword>
<feature type="transmembrane region" description="Helical" evidence="1">
    <location>
        <begin position="83"/>
        <end position="101"/>
    </location>
</feature>
<evidence type="ECO:0000313" key="3">
    <source>
        <dbReference type="Proteomes" id="UP000023067"/>
    </source>
</evidence>
<dbReference type="PATRIC" id="fig|396014.3.peg.468"/>
<evidence type="ECO:0000313" key="2">
    <source>
        <dbReference type="EMBL" id="EWS82833.1"/>
    </source>
</evidence>
<gene>
    <name evidence="2" type="ORF">BF93_07380</name>
</gene>
<dbReference type="STRING" id="396014.BF93_07380"/>
<keyword evidence="1" id="KW-0812">Transmembrane</keyword>
<reference evidence="2 3" key="1">
    <citation type="submission" date="2014-02" db="EMBL/GenBank/DDBJ databases">
        <title>Genome sequence of Brachybacterium phenoliresistens strain W13A50.</title>
        <authorList>
            <person name="Wang X."/>
        </authorList>
    </citation>
    <scope>NUCLEOTIDE SEQUENCE [LARGE SCALE GENOMIC DNA]</scope>
    <source>
        <strain evidence="2 3">W13A50</strain>
    </source>
</reference>
<dbReference type="AlphaFoldDB" id="Z9JXU3"/>
<sequence>MTAAARTDRAALRARRAVLPAAILAAAGAGAVLLQVTFDPFRQHVPLCLVNSLTGLECPGCGATRAVHALLDGDLPLALQNNALVILAIPVALALLIRWAVRRARGVTAAPPAPSRGVVLAVLGLVAVYTVARNLPGFAFLAPTSLVGA</sequence>
<evidence type="ECO:0000256" key="1">
    <source>
        <dbReference type="SAM" id="Phobius"/>
    </source>
</evidence>
<dbReference type="OrthoDB" id="5966662at2"/>
<dbReference type="InterPro" id="IPR021215">
    <property type="entry name" value="DUF2752"/>
</dbReference>
<organism evidence="2 3">
    <name type="scientific">Brachybacterium phenoliresistens</name>
    <dbReference type="NCBI Taxonomy" id="396014"/>
    <lineage>
        <taxon>Bacteria</taxon>
        <taxon>Bacillati</taxon>
        <taxon>Actinomycetota</taxon>
        <taxon>Actinomycetes</taxon>
        <taxon>Micrococcales</taxon>
        <taxon>Dermabacteraceae</taxon>
        <taxon>Brachybacterium</taxon>
    </lineage>
</organism>
<comment type="caution">
    <text evidence="2">The sequence shown here is derived from an EMBL/GenBank/DDBJ whole genome shotgun (WGS) entry which is preliminary data.</text>
</comment>
<accession>Z9JXU3</accession>
<keyword evidence="1" id="KW-0472">Membrane</keyword>
<dbReference type="Proteomes" id="UP000023067">
    <property type="component" value="Unassembled WGS sequence"/>
</dbReference>
<dbReference type="HOGENOM" id="CLU_098258_1_0_11"/>
<dbReference type="eggNOG" id="ENOG5032Y7G">
    <property type="taxonomic scope" value="Bacteria"/>
</dbReference>
<dbReference type="RefSeq" id="WP_038370286.1">
    <property type="nucleotide sequence ID" value="NZ_BAAAOW010000001.1"/>
</dbReference>
<dbReference type="Pfam" id="PF10825">
    <property type="entry name" value="DUF2752"/>
    <property type="match status" value="1"/>
</dbReference>
<protein>
    <submittedName>
        <fullName evidence="2">Membrane protein</fullName>
    </submittedName>
</protein>
<feature type="transmembrane region" description="Helical" evidence="1">
    <location>
        <begin position="113"/>
        <end position="132"/>
    </location>
</feature>
<feature type="transmembrane region" description="Helical" evidence="1">
    <location>
        <begin position="17"/>
        <end position="38"/>
    </location>
</feature>
<keyword evidence="3" id="KW-1185">Reference proteome</keyword>
<dbReference type="EMBL" id="JDYK01000002">
    <property type="protein sequence ID" value="EWS82833.1"/>
    <property type="molecule type" value="Genomic_DNA"/>
</dbReference>
<proteinExistence type="predicted"/>